<dbReference type="OrthoDB" id="7770859at2"/>
<name>A0A2R8BD90_9RHOB</name>
<sequence>MRDFSPILLAHLAERGARHAQVLIWIEAKDRATGEPATIGLWSGADHETFSIDGQARDYFGAGTILKVPPIITERGMSVRTTRVEFSAVAPEVQEATRGYETRNAPFQMHIANFDPQTEQLIAEPHRVYKGIVAGLEFTRPPPGEQATCELSIVNSARSLTRTLALRKSDASLRARSPNDAFRQYADVSGSIEVVWGEIRQAAPTPVVAGPTPTPLESTNR</sequence>
<dbReference type="RefSeq" id="WP_108828116.1">
    <property type="nucleotide sequence ID" value="NZ_OMOR01000001.1"/>
</dbReference>
<organism evidence="1 2">
    <name type="scientific">Ascidiaceihabitans donghaensis</name>
    <dbReference type="NCBI Taxonomy" id="1510460"/>
    <lineage>
        <taxon>Bacteria</taxon>
        <taxon>Pseudomonadati</taxon>
        <taxon>Pseudomonadota</taxon>
        <taxon>Alphaproteobacteria</taxon>
        <taxon>Rhodobacterales</taxon>
        <taxon>Paracoccaceae</taxon>
        <taxon>Ascidiaceihabitans</taxon>
    </lineage>
</organism>
<gene>
    <name evidence="1" type="ORF">ASD8599_01723</name>
</gene>
<protein>
    <submittedName>
        <fullName evidence="1">Uncharacterized protein</fullName>
    </submittedName>
</protein>
<accession>A0A2R8BD90</accession>
<evidence type="ECO:0000313" key="1">
    <source>
        <dbReference type="EMBL" id="SPH20982.1"/>
    </source>
</evidence>
<dbReference type="AlphaFoldDB" id="A0A2R8BD90"/>
<keyword evidence="2" id="KW-1185">Reference proteome</keyword>
<evidence type="ECO:0000313" key="2">
    <source>
        <dbReference type="Proteomes" id="UP000244880"/>
    </source>
</evidence>
<dbReference type="Proteomes" id="UP000244880">
    <property type="component" value="Unassembled WGS sequence"/>
</dbReference>
<dbReference type="EMBL" id="OMOR01000001">
    <property type="protein sequence ID" value="SPH20982.1"/>
    <property type="molecule type" value="Genomic_DNA"/>
</dbReference>
<proteinExistence type="predicted"/>
<reference evidence="1 2" key="1">
    <citation type="submission" date="2018-03" db="EMBL/GenBank/DDBJ databases">
        <authorList>
            <person name="Keele B.F."/>
        </authorList>
    </citation>
    <scope>NUCLEOTIDE SEQUENCE [LARGE SCALE GENOMIC DNA]</scope>
    <source>
        <strain evidence="1 2">CECT 8599</strain>
    </source>
</reference>